<dbReference type="Proteomes" id="UP000463883">
    <property type="component" value="Chromosome"/>
</dbReference>
<dbReference type="KEGG" id="amic:Ami3637_01835"/>
<evidence type="ECO:0000313" key="2">
    <source>
        <dbReference type="EMBL" id="QHI71304.1"/>
    </source>
</evidence>
<keyword evidence="3" id="KW-1185">Reference proteome</keyword>
<reference evidence="2 3" key="1">
    <citation type="submission" date="2020-01" db="EMBL/GenBank/DDBJ databases">
        <title>Genomic analysis of Aminipila sp. CBA3637.</title>
        <authorList>
            <person name="Kim Y.B."/>
            <person name="Roh S.W."/>
        </authorList>
    </citation>
    <scope>NUCLEOTIDE SEQUENCE [LARGE SCALE GENOMIC DNA]</scope>
    <source>
        <strain evidence="2 3">CBA3637</strain>
    </source>
</reference>
<evidence type="ECO:0000313" key="3">
    <source>
        <dbReference type="Proteomes" id="UP000463883"/>
    </source>
</evidence>
<keyword evidence="1" id="KW-1133">Transmembrane helix</keyword>
<gene>
    <name evidence="2" type="ORF">Ami3637_01835</name>
</gene>
<sequence length="226" mass="26187">MENQRKRMRIVGFTFTLLITLFIITLGLFWLVGFNSYAKIQYEEKNLKEIQKITDESIGQIENIDTKEILNGAAADKEKITLTQSEQKILDTEIAKIDDVKKQELLAALAKNYSSVMENQKKQAFHMLDDLIKQGRKEWKGIEERGENTPIVKGEKISEYLAMVNVMEKNMDQSFETVLAKMQEQLEAEGIDPDPTINQYRKEYKSIKEENRQIMMDKGIKAIKSK</sequence>
<keyword evidence="1" id="KW-0812">Transmembrane</keyword>
<accession>A0A6P1MFE3</accession>
<evidence type="ECO:0000256" key="1">
    <source>
        <dbReference type="SAM" id="Phobius"/>
    </source>
</evidence>
<name>A0A6P1MFE3_9FIRM</name>
<dbReference type="EMBL" id="CP047591">
    <property type="protein sequence ID" value="QHI71304.1"/>
    <property type="molecule type" value="Genomic_DNA"/>
</dbReference>
<organism evidence="2 3">
    <name type="scientific">Aminipila terrae</name>
    <dbReference type="NCBI Taxonomy" id="2697030"/>
    <lineage>
        <taxon>Bacteria</taxon>
        <taxon>Bacillati</taxon>
        <taxon>Bacillota</taxon>
        <taxon>Clostridia</taxon>
        <taxon>Peptostreptococcales</taxon>
        <taxon>Anaerovoracaceae</taxon>
        <taxon>Aminipila</taxon>
    </lineage>
</organism>
<keyword evidence="1" id="KW-0472">Membrane</keyword>
<dbReference type="AlphaFoldDB" id="A0A6P1MFE3"/>
<dbReference type="RefSeq" id="WP_162361079.1">
    <property type="nucleotide sequence ID" value="NZ_CP047591.1"/>
</dbReference>
<feature type="transmembrane region" description="Helical" evidence="1">
    <location>
        <begin position="12"/>
        <end position="32"/>
    </location>
</feature>
<protein>
    <submittedName>
        <fullName evidence="2">Uncharacterized protein</fullName>
    </submittedName>
</protein>
<proteinExistence type="predicted"/>